<dbReference type="InterPro" id="IPR004089">
    <property type="entry name" value="MCPsignal_dom"/>
</dbReference>
<sequence length="229" mass="25321">MIERSAVGPVRLPTDAYCREAWNAVCRSQAVVEFDPHGEITWANDVFLGLVGYELAKLRGQHHRILCDSRYCQSEEYDDFWRRLRSGAFDQGIYPRARRDTTEIWLQATYSPMFKDGAVYRILKIATDVTQKVALERAVERREGDLRSTLADLGAVVATISTIALQTDLLALNATIEAARAGDAGRGFAVVAAEIKKLASDTQAATKSALRMADGHRRDVGLAYSSPSP</sequence>
<dbReference type="PANTHER" id="PTHR32089">
    <property type="entry name" value="METHYL-ACCEPTING CHEMOTAXIS PROTEIN MCPB"/>
    <property type="match status" value="1"/>
</dbReference>
<evidence type="ECO:0000256" key="1">
    <source>
        <dbReference type="ARBA" id="ARBA00023224"/>
    </source>
</evidence>
<dbReference type="SUPFAM" id="SSF55785">
    <property type="entry name" value="PYP-like sensor domain (PAS domain)"/>
    <property type="match status" value="1"/>
</dbReference>
<dbReference type="Pfam" id="PF08448">
    <property type="entry name" value="PAS_4"/>
    <property type="match status" value="1"/>
</dbReference>
<gene>
    <name evidence="5" type="ORF">PBT88_09885</name>
</gene>
<dbReference type="SUPFAM" id="SSF58104">
    <property type="entry name" value="Methyl-accepting chemotaxis protein (MCP) signaling domain"/>
    <property type="match status" value="1"/>
</dbReference>
<dbReference type="NCBIfam" id="TIGR00229">
    <property type="entry name" value="sensory_box"/>
    <property type="match status" value="1"/>
</dbReference>
<dbReference type="InterPro" id="IPR004090">
    <property type="entry name" value="Chemotax_Me-accpt_rcpt"/>
</dbReference>
<reference evidence="5 6" key="1">
    <citation type="submission" date="2022-12" db="EMBL/GenBank/DDBJ databases">
        <title>Sphingomonas abieness sp. nov., an endophytic bacterium isolated from Abies koreana.</title>
        <authorList>
            <person name="Jiang L."/>
            <person name="Lee J."/>
        </authorList>
    </citation>
    <scope>NUCLEOTIDE SEQUENCE [LARGE SCALE GENOMIC DNA]</scope>
    <source>
        <strain evidence="6">PAMB 00755</strain>
    </source>
</reference>
<dbReference type="PROSITE" id="PS50111">
    <property type="entry name" value="CHEMOTAXIS_TRANSDUC_2"/>
    <property type="match status" value="1"/>
</dbReference>
<dbReference type="Proteomes" id="UP001210865">
    <property type="component" value="Chromosome"/>
</dbReference>
<evidence type="ECO:0000256" key="2">
    <source>
        <dbReference type="ARBA" id="ARBA00029447"/>
    </source>
</evidence>
<keyword evidence="1 3" id="KW-0807">Transducer</keyword>
<evidence type="ECO:0000313" key="5">
    <source>
        <dbReference type="EMBL" id="WBO24605.1"/>
    </source>
</evidence>
<proteinExistence type="inferred from homology"/>
<feature type="domain" description="Methyl-accepting transducer" evidence="4">
    <location>
        <begin position="145"/>
        <end position="208"/>
    </location>
</feature>
<dbReference type="InterPro" id="IPR013656">
    <property type="entry name" value="PAS_4"/>
</dbReference>
<dbReference type="InterPro" id="IPR035965">
    <property type="entry name" value="PAS-like_dom_sf"/>
</dbReference>
<name>A0ABY7NUN2_9SPHN</name>
<accession>A0ABY7NUN2</accession>
<keyword evidence="6" id="KW-1185">Reference proteome</keyword>
<dbReference type="InterPro" id="IPR000014">
    <property type="entry name" value="PAS"/>
</dbReference>
<dbReference type="PANTHER" id="PTHR32089:SF112">
    <property type="entry name" value="LYSOZYME-LIKE PROTEIN-RELATED"/>
    <property type="match status" value="1"/>
</dbReference>
<dbReference type="EMBL" id="CP115174">
    <property type="protein sequence ID" value="WBO24605.1"/>
    <property type="molecule type" value="Genomic_DNA"/>
</dbReference>
<dbReference type="Gene3D" id="6.10.250.3200">
    <property type="match status" value="1"/>
</dbReference>
<dbReference type="Gene3D" id="3.30.450.20">
    <property type="entry name" value="PAS domain"/>
    <property type="match status" value="1"/>
</dbReference>
<dbReference type="Pfam" id="PF00015">
    <property type="entry name" value="MCPsignal"/>
    <property type="match status" value="1"/>
</dbReference>
<comment type="similarity">
    <text evidence="2">Belongs to the methyl-accepting chemotaxis (MCP) protein family.</text>
</comment>
<evidence type="ECO:0000256" key="3">
    <source>
        <dbReference type="PROSITE-ProRule" id="PRU00284"/>
    </source>
</evidence>
<evidence type="ECO:0000259" key="4">
    <source>
        <dbReference type="PROSITE" id="PS50111"/>
    </source>
</evidence>
<dbReference type="CDD" id="cd00130">
    <property type="entry name" value="PAS"/>
    <property type="match status" value="1"/>
</dbReference>
<dbReference type="PRINTS" id="PR00260">
    <property type="entry name" value="CHEMTRNSDUCR"/>
</dbReference>
<evidence type="ECO:0000313" key="6">
    <source>
        <dbReference type="Proteomes" id="UP001210865"/>
    </source>
</evidence>
<protein>
    <submittedName>
        <fullName evidence="5">Methyl-accepting chemotaxis protein</fullName>
    </submittedName>
</protein>
<organism evidence="5 6">
    <name type="scientific">Sphingomonas abietis</name>
    <dbReference type="NCBI Taxonomy" id="3012344"/>
    <lineage>
        <taxon>Bacteria</taxon>
        <taxon>Pseudomonadati</taxon>
        <taxon>Pseudomonadota</taxon>
        <taxon>Alphaproteobacteria</taxon>
        <taxon>Sphingomonadales</taxon>
        <taxon>Sphingomonadaceae</taxon>
        <taxon>Sphingomonas</taxon>
    </lineage>
</organism>